<dbReference type="Gene3D" id="2.60.40.4070">
    <property type="match status" value="1"/>
</dbReference>
<dbReference type="OrthoDB" id="9785233at2"/>
<comment type="function">
    <text evidence="4 5">Required for flagellar hook formation. May act as a scaffolding protein.</text>
</comment>
<evidence type="ECO:0000256" key="3">
    <source>
        <dbReference type="ARBA" id="ARBA00022795"/>
    </source>
</evidence>
<dbReference type="GO" id="GO:0044781">
    <property type="term" value="P:bacterial-type flagellum organization"/>
    <property type="evidence" value="ECO:0007669"/>
    <property type="project" value="UniProtKB-UniRule"/>
</dbReference>
<evidence type="ECO:0000256" key="5">
    <source>
        <dbReference type="RuleBase" id="RU362076"/>
    </source>
</evidence>
<accession>A0A0E3Z4M2</accession>
<dbReference type="KEGG" id="psuw:WQ53_15730"/>
<feature type="domain" description="FlgD Tudor-like" evidence="7">
    <location>
        <begin position="86"/>
        <end position="219"/>
    </location>
</feature>
<evidence type="ECO:0000259" key="6">
    <source>
        <dbReference type="Pfam" id="PF13860"/>
    </source>
</evidence>
<dbReference type="Gene3D" id="2.30.30.910">
    <property type="match status" value="1"/>
</dbReference>
<gene>
    <name evidence="8" type="primary">flgD</name>
    <name evidence="8" type="ORF">WQ53_15730</name>
</gene>
<organism evidence="8 9">
    <name type="scientific">Pseudoxanthomonas suwonensis</name>
    <dbReference type="NCBI Taxonomy" id="314722"/>
    <lineage>
        <taxon>Bacteria</taxon>
        <taxon>Pseudomonadati</taxon>
        <taxon>Pseudomonadota</taxon>
        <taxon>Gammaproteobacteria</taxon>
        <taxon>Lysobacterales</taxon>
        <taxon>Lysobacteraceae</taxon>
        <taxon>Pseudoxanthomonas</taxon>
    </lineage>
</organism>
<evidence type="ECO:0000313" key="9">
    <source>
        <dbReference type="Proteomes" id="UP000033067"/>
    </source>
</evidence>
<dbReference type="Proteomes" id="UP000033067">
    <property type="component" value="Chromosome"/>
</dbReference>
<dbReference type="AlphaFoldDB" id="A0A0E3Z4M2"/>
<dbReference type="Pfam" id="PF13861">
    <property type="entry name" value="FLgD_tudor"/>
    <property type="match status" value="1"/>
</dbReference>
<dbReference type="NCBIfam" id="NF009277">
    <property type="entry name" value="PRK12634.1"/>
    <property type="match status" value="1"/>
</dbReference>
<evidence type="ECO:0000259" key="7">
    <source>
        <dbReference type="Pfam" id="PF13861"/>
    </source>
</evidence>
<evidence type="ECO:0000256" key="2">
    <source>
        <dbReference type="ARBA" id="ARBA00016013"/>
    </source>
</evidence>
<dbReference type="InterPro" id="IPR025963">
    <property type="entry name" value="FLgD_Tudor"/>
</dbReference>
<name>A0A0E3Z4M2_9GAMM</name>
<sequence length="223" mass="22794">MSSIASDIYSSLGLTGAAQGAQDKKNDALGQADFLRLMTKQLQHQDPLKPMENSAFLGQLAQFSTVQGIQELNNQVQGFSAALGNDQVLRGAALVGHQVLVPSAKLALGAEGGASGAVAAPLAGSVTFTITDANGQKVHEFSVPAAKAGEVAFHWDGTDALGERLPAGSYGISADHVAGDGTATRLDTYVKGTVDSVTVGSGGLYLDLPGLGTVPLDYVLRVS</sequence>
<dbReference type="Pfam" id="PF03963">
    <property type="entry name" value="FlgD"/>
    <property type="match status" value="1"/>
</dbReference>
<keyword evidence="8" id="KW-0966">Cell projection</keyword>
<proteinExistence type="inferred from homology"/>
<keyword evidence="8" id="KW-0282">Flagellum</keyword>
<keyword evidence="3 5" id="KW-1005">Bacterial flagellum biogenesis</keyword>
<feature type="domain" description="FlgD/Vpr Ig-like" evidence="6">
    <location>
        <begin position="110"/>
        <end position="176"/>
    </location>
</feature>
<evidence type="ECO:0000256" key="4">
    <source>
        <dbReference type="ARBA" id="ARBA00024746"/>
    </source>
</evidence>
<dbReference type="RefSeq" id="WP_052633625.1">
    <property type="nucleotide sequence ID" value="NZ_CP011144.1"/>
</dbReference>
<dbReference type="Pfam" id="PF13860">
    <property type="entry name" value="FlgD_ig"/>
    <property type="match status" value="1"/>
</dbReference>
<evidence type="ECO:0000256" key="1">
    <source>
        <dbReference type="ARBA" id="ARBA00010577"/>
    </source>
</evidence>
<evidence type="ECO:0000313" key="8">
    <source>
        <dbReference type="EMBL" id="AKC88002.1"/>
    </source>
</evidence>
<dbReference type="PATRIC" id="fig|314722.6.peg.3404"/>
<keyword evidence="9" id="KW-1185">Reference proteome</keyword>
<keyword evidence="8" id="KW-0969">Cilium</keyword>
<reference evidence="8 9" key="1">
    <citation type="journal article" date="2015" name="Genome Announc.">
        <title>Complete Genome Sequence of Pseudoxanthomonas suwonensis Strain J1, a Cellulose-Degrading Bacterium Isolated from Leaf- and Wood-Enriched Soil.</title>
        <authorList>
            <person name="Hou L."/>
            <person name="Jiang J."/>
            <person name="Xu Z."/>
            <person name="Zhou Y."/>
            <person name="Leung F.C."/>
        </authorList>
    </citation>
    <scope>NUCLEOTIDE SEQUENCE [LARGE SCALE GENOMIC DNA]</scope>
    <source>
        <strain evidence="8 9">J1</strain>
    </source>
</reference>
<protein>
    <recommendedName>
        <fullName evidence="2 5">Basal-body rod modification protein FlgD</fullName>
    </recommendedName>
</protein>
<dbReference type="EMBL" id="CP011144">
    <property type="protein sequence ID" value="AKC88002.1"/>
    <property type="molecule type" value="Genomic_DNA"/>
</dbReference>
<dbReference type="InterPro" id="IPR025965">
    <property type="entry name" value="FlgD/Vpr_Ig-like"/>
</dbReference>
<dbReference type="InterPro" id="IPR005648">
    <property type="entry name" value="FlgD"/>
</dbReference>
<comment type="similarity">
    <text evidence="1 5">Belongs to the FlgD family.</text>
</comment>